<gene>
    <name evidence="3" type="ORF">BT96DRAFT_1079936</name>
</gene>
<dbReference type="AlphaFoldDB" id="A0A6A4GQK6"/>
<evidence type="ECO:0000313" key="3">
    <source>
        <dbReference type="EMBL" id="KAE9387454.1"/>
    </source>
</evidence>
<evidence type="ECO:0000256" key="1">
    <source>
        <dbReference type="SAM" id="MobiDB-lite"/>
    </source>
</evidence>
<feature type="compositionally biased region" description="Basic and acidic residues" evidence="1">
    <location>
        <begin position="967"/>
        <end position="977"/>
    </location>
</feature>
<feature type="compositionally biased region" description="Acidic residues" evidence="1">
    <location>
        <begin position="978"/>
        <end position="988"/>
    </location>
</feature>
<dbReference type="Pfam" id="PF18758">
    <property type="entry name" value="KDZ"/>
    <property type="match status" value="1"/>
</dbReference>
<evidence type="ECO:0000259" key="2">
    <source>
        <dbReference type="Pfam" id="PF18803"/>
    </source>
</evidence>
<feature type="compositionally biased region" description="Basic and acidic residues" evidence="1">
    <location>
        <begin position="923"/>
        <end position="945"/>
    </location>
</feature>
<dbReference type="InterPro" id="IPR040521">
    <property type="entry name" value="KDZ"/>
</dbReference>
<proteinExistence type="predicted"/>
<evidence type="ECO:0000313" key="4">
    <source>
        <dbReference type="Proteomes" id="UP000799118"/>
    </source>
</evidence>
<dbReference type="InterPro" id="IPR041457">
    <property type="entry name" value="CxC2_KDZ-assoc"/>
</dbReference>
<feature type="compositionally biased region" description="Basic and acidic residues" evidence="1">
    <location>
        <begin position="797"/>
        <end position="808"/>
    </location>
</feature>
<organism evidence="3 4">
    <name type="scientific">Gymnopus androsaceus JB14</name>
    <dbReference type="NCBI Taxonomy" id="1447944"/>
    <lineage>
        <taxon>Eukaryota</taxon>
        <taxon>Fungi</taxon>
        <taxon>Dikarya</taxon>
        <taxon>Basidiomycota</taxon>
        <taxon>Agaricomycotina</taxon>
        <taxon>Agaricomycetes</taxon>
        <taxon>Agaricomycetidae</taxon>
        <taxon>Agaricales</taxon>
        <taxon>Marasmiineae</taxon>
        <taxon>Omphalotaceae</taxon>
        <taxon>Gymnopus</taxon>
    </lineage>
</organism>
<dbReference type="Pfam" id="PF18803">
    <property type="entry name" value="CxC2"/>
    <property type="match status" value="1"/>
</dbReference>
<dbReference type="OrthoDB" id="3235114at2759"/>
<feature type="region of interest" description="Disordered" evidence="1">
    <location>
        <begin position="923"/>
        <end position="988"/>
    </location>
</feature>
<dbReference type="EMBL" id="ML769799">
    <property type="protein sequence ID" value="KAE9387454.1"/>
    <property type="molecule type" value="Genomic_DNA"/>
</dbReference>
<dbReference type="Proteomes" id="UP000799118">
    <property type="component" value="Unassembled WGS sequence"/>
</dbReference>
<sequence>MIFELGLDTDTNLYDQTVEAEVYNAPPVDAPPVEVLNNSGRKPKHTLRARWQGELFQKCSLKDLGVVIHLDHQTRCPLPQKCNPSLRILDSTGVHEVNLFFCGCPSANPHYIQLLRRSLYPATLGKIKTVATFRYMEQLHLSTLTTKCSVYDFYRAISKMTDNTNLKSTPWRYNALMRMLLQWRHLKLLKRNGRGNDPSGVAGTKEGDLVVPCLSCPHPGINLAEGWENDLARLDEYSLKEQLVSSHSRDPGLVDGLGYFVERTKYEQYVLSRASEADISTCVGFQAIAKATSKFSKGLRYTGVGSVLCARSEMFLANGVGNLQKGERYANMDYIFGSALFHYKDLPLYIIGYDIACQWFAHIHERSEALWPAKIKLDDGMFHEPAHETDNHEQFSCNLAPKVGLTDFEGCERTWGVHNTLGNSTKTMGPGTRGDTLEAHFGFHNWQKYTGTGRTLWNRYRAAMKDRNCQRVAHQGLTNSLPKDLVSKWESICEAWERAPYPKEKAADGSNLVNPFSVKREYMTQAEVETELVLEDEMMELKGIPFRNRTRPAKFILMGLDLEDSQYKLQLEVERYKKSTRTAHQTNEIVEHRNILKRALRGFEKLRSVYMPGLVQYLTDLDEDLSLGEDDQPENTKLWLPSLIPVDMRRNVCCDDVDRIEERLRMARAYDALDSVRHMLRVKTKMIQFKNKKVRGQRMSGKSREVIDRVHDRVKGFVEKYRRSRRGLLLLVGPGNWEKELQVMEQKDVRSYVDPAPKKRGPGRRGTNEEEPGMEGVAVENDNGTEEQEDNRFPLQVEDRTRRDGTGETRKEQSWIWLTREINLRDGADENENEILRGEWCRSCARMHRAEEELRYLEGEMERSLRFLDWQARWWDARQARPNPGKVPQLEEGVKAYAIKQAQIQRGLRERFLKTWNSSLQKEEEFKAKEEANDRAAREELGLDGRDDDDEDFEGDKTGDDGGDVEAPDRDEEKGEQEAEEAEYFGFA</sequence>
<keyword evidence="4" id="KW-1185">Reference proteome</keyword>
<name>A0A6A4GQK6_9AGAR</name>
<protein>
    <recommendedName>
        <fullName evidence="2">CxC2-like cysteine cluster KDZ transposase-associated domain-containing protein</fullName>
    </recommendedName>
</protein>
<accession>A0A6A4GQK6</accession>
<feature type="domain" description="CxC2-like cysteine cluster KDZ transposase-associated" evidence="2">
    <location>
        <begin position="61"/>
        <end position="165"/>
    </location>
</feature>
<reference evidence="3" key="1">
    <citation type="journal article" date="2019" name="Environ. Microbiol.">
        <title>Fungal ecological strategies reflected in gene transcription - a case study of two litter decomposers.</title>
        <authorList>
            <person name="Barbi F."/>
            <person name="Kohler A."/>
            <person name="Barry K."/>
            <person name="Baskaran P."/>
            <person name="Daum C."/>
            <person name="Fauchery L."/>
            <person name="Ihrmark K."/>
            <person name="Kuo A."/>
            <person name="LaButti K."/>
            <person name="Lipzen A."/>
            <person name="Morin E."/>
            <person name="Grigoriev I.V."/>
            <person name="Henrissat B."/>
            <person name="Lindahl B."/>
            <person name="Martin F."/>
        </authorList>
    </citation>
    <scope>NUCLEOTIDE SEQUENCE</scope>
    <source>
        <strain evidence="3">JB14</strain>
    </source>
</reference>
<feature type="region of interest" description="Disordered" evidence="1">
    <location>
        <begin position="748"/>
        <end position="808"/>
    </location>
</feature>